<evidence type="ECO:0000313" key="3">
    <source>
        <dbReference type="Proteomes" id="UP000290572"/>
    </source>
</evidence>
<dbReference type="AlphaFoldDB" id="A0A498M4X4"/>
<dbReference type="Gene3D" id="3.30.420.10">
    <property type="entry name" value="Ribonuclease H-like superfamily/Ribonuclease H"/>
    <property type="match status" value="1"/>
</dbReference>
<keyword evidence="3" id="KW-1185">Reference proteome</keyword>
<gene>
    <name evidence="2" type="ORF">ROHU_009114</name>
</gene>
<sequence>MLKTLTEEQKLNWKEALNKLVFAYNCTKSEVTGFSPFYLMFGRSPRLPVDALFDLNPDKGSIDHSEYVERWTKGMQEAYEIAGKHAKKCTDRNKRNYDQKNTYLLQNDTYLLKNDTYLLRNIAYLNNTYLFKNEVYMNKTCLNSTYLLKNDNYLINIYQNITYLCRGIL</sequence>
<dbReference type="EMBL" id="QBIY01012912">
    <property type="protein sequence ID" value="RXN14234.1"/>
    <property type="molecule type" value="Genomic_DNA"/>
</dbReference>
<accession>A0A498M4X4</accession>
<name>A0A498M4X4_LABRO</name>
<comment type="caution">
    <text evidence="2">The sequence shown here is derived from an EMBL/GenBank/DDBJ whole genome shotgun (WGS) entry which is preliminary data.</text>
</comment>
<dbReference type="STRING" id="84645.A0A498M4X4"/>
<evidence type="ECO:0000259" key="1">
    <source>
        <dbReference type="PROSITE" id="PS50003"/>
    </source>
</evidence>
<dbReference type="PROSITE" id="PS50003">
    <property type="entry name" value="PH_DOMAIN"/>
    <property type="match status" value="1"/>
</dbReference>
<evidence type="ECO:0000313" key="2">
    <source>
        <dbReference type="EMBL" id="RXN14234.1"/>
    </source>
</evidence>
<protein>
    <submittedName>
        <fullName evidence="2">Retrovirus-related Pol polyprotein from transposon 412</fullName>
    </submittedName>
</protein>
<dbReference type="InterPro" id="IPR001849">
    <property type="entry name" value="PH_domain"/>
</dbReference>
<organism evidence="2 3">
    <name type="scientific">Labeo rohita</name>
    <name type="common">Indian major carp</name>
    <name type="synonym">Cyprinus rohita</name>
    <dbReference type="NCBI Taxonomy" id="84645"/>
    <lineage>
        <taxon>Eukaryota</taxon>
        <taxon>Metazoa</taxon>
        <taxon>Chordata</taxon>
        <taxon>Craniata</taxon>
        <taxon>Vertebrata</taxon>
        <taxon>Euteleostomi</taxon>
        <taxon>Actinopterygii</taxon>
        <taxon>Neopterygii</taxon>
        <taxon>Teleostei</taxon>
        <taxon>Ostariophysi</taxon>
        <taxon>Cypriniformes</taxon>
        <taxon>Cyprinidae</taxon>
        <taxon>Labeoninae</taxon>
        <taxon>Labeonini</taxon>
        <taxon>Labeo</taxon>
    </lineage>
</organism>
<feature type="domain" description="PH" evidence="1">
    <location>
        <begin position="1"/>
        <end position="22"/>
    </location>
</feature>
<dbReference type="InterPro" id="IPR036397">
    <property type="entry name" value="RNaseH_sf"/>
</dbReference>
<dbReference type="Proteomes" id="UP000290572">
    <property type="component" value="Unassembled WGS sequence"/>
</dbReference>
<dbReference type="GO" id="GO:0003676">
    <property type="term" value="F:nucleic acid binding"/>
    <property type="evidence" value="ECO:0007669"/>
    <property type="project" value="InterPro"/>
</dbReference>
<reference evidence="2 3" key="1">
    <citation type="submission" date="2018-03" db="EMBL/GenBank/DDBJ databases">
        <title>Draft genome sequence of Rohu Carp (Labeo rohita).</title>
        <authorList>
            <person name="Das P."/>
            <person name="Kushwaha B."/>
            <person name="Joshi C.G."/>
            <person name="Kumar D."/>
            <person name="Nagpure N.S."/>
            <person name="Sahoo L."/>
            <person name="Das S.P."/>
            <person name="Bit A."/>
            <person name="Patnaik S."/>
            <person name="Meher P.K."/>
            <person name="Jayasankar P."/>
            <person name="Koringa P.G."/>
            <person name="Patel N.V."/>
            <person name="Hinsu A.T."/>
            <person name="Kumar R."/>
            <person name="Pandey M."/>
            <person name="Agarwal S."/>
            <person name="Srivastava S."/>
            <person name="Singh M."/>
            <person name="Iquebal M.A."/>
            <person name="Jaiswal S."/>
            <person name="Angadi U.B."/>
            <person name="Kumar N."/>
            <person name="Raza M."/>
            <person name="Shah T.M."/>
            <person name="Rai A."/>
            <person name="Jena J.K."/>
        </authorList>
    </citation>
    <scope>NUCLEOTIDE SEQUENCE [LARGE SCALE GENOMIC DNA]</scope>
    <source>
        <strain evidence="2">DASCIFA01</strain>
        <tissue evidence="2">Testis</tissue>
    </source>
</reference>
<proteinExistence type="predicted"/>